<proteinExistence type="predicted"/>
<feature type="compositionally biased region" description="Basic and acidic residues" evidence="1">
    <location>
        <begin position="612"/>
        <end position="628"/>
    </location>
</feature>
<name>A0A438D2H2_VITVI</name>
<evidence type="ECO:0000313" key="3">
    <source>
        <dbReference type="Proteomes" id="UP000288805"/>
    </source>
</evidence>
<gene>
    <name evidence="2" type="ORF">CK203_100952</name>
</gene>
<comment type="caution">
    <text evidence="2">The sequence shown here is derived from an EMBL/GenBank/DDBJ whole genome shotgun (WGS) entry which is preliminary data.</text>
</comment>
<dbReference type="EMBL" id="QGNW01001835">
    <property type="protein sequence ID" value="RVW29645.1"/>
    <property type="molecule type" value="Genomic_DNA"/>
</dbReference>
<dbReference type="PANTHER" id="PTHR33116">
    <property type="entry name" value="REVERSE TRANSCRIPTASE ZINC-BINDING DOMAIN-CONTAINING PROTEIN-RELATED-RELATED"/>
    <property type="match status" value="1"/>
</dbReference>
<dbReference type="Proteomes" id="UP000288805">
    <property type="component" value="Unassembled WGS sequence"/>
</dbReference>
<protein>
    <recommendedName>
        <fullName evidence="4">DUF4283 domain-containing protein</fullName>
    </recommendedName>
</protein>
<dbReference type="Gene3D" id="3.30.2450.30">
    <property type="match status" value="1"/>
</dbReference>
<dbReference type="PANTHER" id="PTHR33116:SF78">
    <property type="entry name" value="OS12G0587133 PROTEIN"/>
    <property type="match status" value="1"/>
</dbReference>
<accession>A0A438D2H2</accession>
<feature type="region of interest" description="Disordered" evidence="1">
    <location>
        <begin position="598"/>
        <end position="662"/>
    </location>
</feature>
<feature type="compositionally biased region" description="Polar residues" evidence="1">
    <location>
        <begin position="635"/>
        <end position="645"/>
    </location>
</feature>
<evidence type="ECO:0008006" key="4">
    <source>
        <dbReference type="Google" id="ProtNLM"/>
    </source>
</evidence>
<reference evidence="2 3" key="1">
    <citation type="journal article" date="2018" name="PLoS Genet.">
        <title>Population sequencing reveals clonal diversity and ancestral inbreeding in the grapevine cultivar Chardonnay.</title>
        <authorList>
            <person name="Roach M.J."/>
            <person name="Johnson D.L."/>
            <person name="Bohlmann J."/>
            <person name="van Vuuren H.J."/>
            <person name="Jones S.J."/>
            <person name="Pretorius I.S."/>
            <person name="Schmidt S.A."/>
            <person name="Borneman A.R."/>
        </authorList>
    </citation>
    <scope>NUCLEOTIDE SEQUENCE [LARGE SCALE GENOMIC DNA]</scope>
    <source>
        <strain evidence="3">cv. Chardonnay</strain>
        <tissue evidence="2">Leaf</tissue>
    </source>
</reference>
<evidence type="ECO:0000256" key="1">
    <source>
        <dbReference type="SAM" id="MobiDB-lite"/>
    </source>
</evidence>
<sequence length="662" mass="75729">MVFTGGGSLVVEEPMSGLKVNLDKSEIISVGRVENVKDLTLELGCKVSTLLSSYLGLPLGARFKKVAVWDRVEERLRKRLSFWKRQYISKGDRLTLIWSTLSSMPIYCPLSKWSWHFAVEREALWRQVICAKYGEEEGGWRSCVVRGSFGVGLWKAIRRVWDVIGDNMVYFVGNGRRVRFWKDKWCGDNPLCTSFSSLFAIPLAKEAWVEDVWSHSGGGVWAPRFSRRLNDWEVFDVERFLLRLQGRRVYSDVEDQVVWTKLMKWRDDSKSIVCSGEKGFPSFGEESGWLLEQLKKVVDLEASRGFIRKMRGKTRTHLMEICFNSRGRYMKITEFVAKRKPLVLVVPEGVKGYGWENLRKAIVSIQDFSVQAERVSKEKQNKPQESKGMYRGEWSYADVVAEKGPRNGAEMLVGKWARAVVCESKGKIRDWCDVGKVIARRESSVDSRSRELHSERRGYCSEEMVAKENSIVNGKFRRGWLELRGLPFHLWDEAQLRHILQKWGRVTKVARKSLKLVDLTKVTLWVEMLPNVVLPAPLEVEDGDWTYTVVVTVTGEDDGEASLRLESNRSKDELRSVGGCVFQKPQIAEGLRATARTNECRSWRPRHRSHSRSSDSKSSKGEKGKERWMLGPTVEATSGQQNQTPLKPVLIGPNLGRKILGP</sequence>
<organism evidence="2 3">
    <name type="scientific">Vitis vinifera</name>
    <name type="common">Grape</name>
    <dbReference type="NCBI Taxonomy" id="29760"/>
    <lineage>
        <taxon>Eukaryota</taxon>
        <taxon>Viridiplantae</taxon>
        <taxon>Streptophyta</taxon>
        <taxon>Embryophyta</taxon>
        <taxon>Tracheophyta</taxon>
        <taxon>Spermatophyta</taxon>
        <taxon>Magnoliopsida</taxon>
        <taxon>eudicotyledons</taxon>
        <taxon>Gunneridae</taxon>
        <taxon>Pentapetalae</taxon>
        <taxon>rosids</taxon>
        <taxon>Vitales</taxon>
        <taxon>Vitaceae</taxon>
        <taxon>Viteae</taxon>
        <taxon>Vitis</taxon>
    </lineage>
</organism>
<dbReference type="AlphaFoldDB" id="A0A438D2H2"/>
<evidence type="ECO:0000313" key="2">
    <source>
        <dbReference type="EMBL" id="RVW29645.1"/>
    </source>
</evidence>